<dbReference type="PROSITE" id="PS50011">
    <property type="entry name" value="PROTEIN_KINASE_DOM"/>
    <property type="match status" value="1"/>
</dbReference>
<dbReference type="PANTHER" id="PTHR24353:SF153">
    <property type="entry name" value="CAMP-DEPENDENT PROTEIN KINASE CATALYTIC SUBUNIT 1"/>
    <property type="match status" value="1"/>
</dbReference>
<evidence type="ECO:0000256" key="8">
    <source>
        <dbReference type="ARBA" id="ARBA00047454"/>
    </source>
</evidence>
<dbReference type="OrthoDB" id="63267at2759"/>
<dbReference type="Pfam" id="PF00069">
    <property type="entry name" value="Pkinase"/>
    <property type="match status" value="1"/>
</dbReference>
<dbReference type="Gene3D" id="3.30.200.20">
    <property type="entry name" value="Phosphorylase Kinase, domain 1"/>
    <property type="match status" value="1"/>
</dbReference>
<dbReference type="PROSITE" id="PS51285">
    <property type="entry name" value="AGC_KINASE_CTER"/>
    <property type="match status" value="1"/>
</dbReference>
<dbReference type="CDD" id="cd05580">
    <property type="entry name" value="STKc_PKA_like"/>
    <property type="match status" value="1"/>
</dbReference>
<feature type="region of interest" description="Disordered" evidence="11">
    <location>
        <begin position="1"/>
        <end position="81"/>
    </location>
</feature>
<protein>
    <recommendedName>
        <fullName evidence="1">cAMP-dependent protein kinase</fullName>
        <ecNumber evidence="1">2.7.11.11</ecNumber>
    </recommendedName>
</protein>
<dbReference type="GO" id="GO:0005634">
    <property type="term" value="C:nucleus"/>
    <property type="evidence" value="ECO:0007669"/>
    <property type="project" value="TreeGrafter"/>
</dbReference>
<feature type="compositionally biased region" description="Low complexity" evidence="11">
    <location>
        <begin position="1"/>
        <end position="12"/>
    </location>
</feature>
<dbReference type="PROSITE" id="PS00107">
    <property type="entry name" value="PROTEIN_KINASE_ATP"/>
    <property type="match status" value="1"/>
</dbReference>
<dbReference type="FunFam" id="1.10.510.10:FF:000005">
    <property type="entry name" value="cAMP-dependent protein kinase catalytic subunit alpha"/>
    <property type="match status" value="1"/>
</dbReference>
<proteinExistence type="inferred from homology"/>
<evidence type="ECO:0000256" key="11">
    <source>
        <dbReference type="SAM" id="MobiDB-lite"/>
    </source>
</evidence>
<dbReference type="PANTHER" id="PTHR24353">
    <property type="entry name" value="CYCLIC NUCLEOTIDE-DEPENDENT PROTEIN KINASE"/>
    <property type="match status" value="1"/>
</dbReference>
<keyword evidence="5" id="KW-0418">Kinase</keyword>
<evidence type="ECO:0000256" key="3">
    <source>
        <dbReference type="ARBA" id="ARBA00022679"/>
    </source>
</evidence>
<dbReference type="EC" id="2.7.11.11" evidence="1"/>
<dbReference type="STRING" id="4829.A0A163K4J0"/>
<dbReference type="SUPFAM" id="SSF56112">
    <property type="entry name" value="Protein kinase-like (PK-like)"/>
    <property type="match status" value="1"/>
</dbReference>
<evidence type="ECO:0000256" key="7">
    <source>
        <dbReference type="ARBA" id="ARBA00047292"/>
    </source>
</evidence>
<dbReference type="Proteomes" id="UP000078561">
    <property type="component" value="Unassembled WGS sequence"/>
</dbReference>
<evidence type="ECO:0000256" key="2">
    <source>
        <dbReference type="ARBA" id="ARBA00022527"/>
    </source>
</evidence>
<dbReference type="Gene3D" id="1.10.510.10">
    <property type="entry name" value="Transferase(Phosphotransferase) domain 1"/>
    <property type="match status" value="1"/>
</dbReference>
<dbReference type="InterPro" id="IPR000961">
    <property type="entry name" value="AGC-kinase_C"/>
</dbReference>
<dbReference type="GO" id="GO:0005952">
    <property type="term" value="C:cAMP-dependent protein kinase complex"/>
    <property type="evidence" value="ECO:0007669"/>
    <property type="project" value="TreeGrafter"/>
</dbReference>
<feature type="compositionally biased region" description="Polar residues" evidence="11">
    <location>
        <begin position="15"/>
        <end position="33"/>
    </location>
</feature>
<evidence type="ECO:0000256" key="9">
    <source>
        <dbReference type="PROSITE-ProRule" id="PRU10141"/>
    </source>
</evidence>
<dbReference type="EMBL" id="LT554591">
    <property type="protein sequence ID" value="SAM06436.1"/>
    <property type="molecule type" value="Genomic_DNA"/>
</dbReference>
<evidence type="ECO:0000256" key="10">
    <source>
        <dbReference type="RuleBase" id="RU000304"/>
    </source>
</evidence>
<accession>A0A163K4J0</accession>
<dbReference type="InterPro" id="IPR008271">
    <property type="entry name" value="Ser/Thr_kinase_AS"/>
</dbReference>
<dbReference type="SMART" id="SM00220">
    <property type="entry name" value="S_TKc"/>
    <property type="match status" value="1"/>
</dbReference>
<evidence type="ECO:0000256" key="1">
    <source>
        <dbReference type="ARBA" id="ARBA00012444"/>
    </source>
</evidence>
<comment type="similarity">
    <text evidence="10">Belongs to the protein kinase superfamily.</text>
</comment>
<evidence type="ECO:0000256" key="4">
    <source>
        <dbReference type="ARBA" id="ARBA00022741"/>
    </source>
</evidence>
<comment type="catalytic activity">
    <reaction evidence="7">
        <text>L-threonyl-[protein] + ATP = O-phospho-L-threonyl-[protein] + ADP + H(+)</text>
        <dbReference type="Rhea" id="RHEA:46608"/>
        <dbReference type="Rhea" id="RHEA-COMP:11060"/>
        <dbReference type="Rhea" id="RHEA-COMP:11605"/>
        <dbReference type="ChEBI" id="CHEBI:15378"/>
        <dbReference type="ChEBI" id="CHEBI:30013"/>
        <dbReference type="ChEBI" id="CHEBI:30616"/>
        <dbReference type="ChEBI" id="CHEBI:61977"/>
        <dbReference type="ChEBI" id="CHEBI:456216"/>
        <dbReference type="EC" id="2.7.11.11"/>
    </reaction>
</comment>
<sequence length="447" mass="51767">MNSIQQQQQQEQCDSKQNSSLPSPKSSEEQQMMSDDRKQSMMDYQPENMHFQPLTSNLPVSPPHSPVSSKSNAHEEVSTHRPTVPHYHFNFLDDESEPMPYASAQQQKDDALTQTQQQWETKQPVQQQQTMKLKASDFCLERTLGTGSFGRVHLVQSKVNHLYYAMKVLSKELVVRKKQVEHTVNERSVLMAVDYPFLIKLWGTFQDAANLYMVMEFVSGGEVFSLLRKQQKFSEDTARFYAAEVLLSIAYLHSHNIIYRDLKPENLLIDTQGHLKITDFGFAKYVPDVTYTMCGTPDYLAPEIIESKGYGKAVDYWSLGILIYEMLAGYPPFYDENQFRLYEKIVRCNLTFPDHFSPEAKDLLSHLLTTDLTQRYGNLKRGYMDLVDHPWFQSVDFVKIVNRQVKPPFVPVVKNPGDASNFDTYEETKTPYGVDQPDRYGRYFKDF</sequence>
<evidence type="ECO:0000259" key="12">
    <source>
        <dbReference type="PROSITE" id="PS50011"/>
    </source>
</evidence>
<dbReference type="AlphaFoldDB" id="A0A163K4J0"/>
<dbReference type="GO" id="GO:0005524">
    <property type="term" value="F:ATP binding"/>
    <property type="evidence" value="ECO:0007669"/>
    <property type="project" value="UniProtKB-UniRule"/>
</dbReference>
<evidence type="ECO:0000256" key="6">
    <source>
        <dbReference type="ARBA" id="ARBA00022840"/>
    </source>
</evidence>
<name>A0A163K4J0_ABSGL</name>
<feature type="domain" description="Protein kinase" evidence="12">
    <location>
        <begin position="138"/>
        <end position="392"/>
    </location>
</feature>
<dbReference type="PROSITE" id="PS00108">
    <property type="entry name" value="PROTEIN_KINASE_ST"/>
    <property type="match status" value="1"/>
</dbReference>
<dbReference type="FunCoup" id="A0A163K4J0">
    <property type="interactions" value="508"/>
</dbReference>
<dbReference type="InterPro" id="IPR017441">
    <property type="entry name" value="Protein_kinase_ATP_BS"/>
</dbReference>
<dbReference type="OMA" id="SMEFSFK"/>
<evidence type="ECO:0000313" key="14">
    <source>
        <dbReference type="EMBL" id="SAM06436.1"/>
    </source>
</evidence>
<dbReference type="SMART" id="SM00133">
    <property type="entry name" value="S_TK_X"/>
    <property type="match status" value="1"/>
</dbReference>
<gene>
    <name evidence="14" type="primary">ABSGL_12325.1 scaffold 12745</name>
</gene>
<keyword evidence="6 9" id="KW-0067">ATP-binding</keyword>
<dbReference type="InterPro" id="IPR000719">
    <property type="entry name" value="Prot_kinase_dom"/>
</dbReference>
<keyword evidence="4 9" id="KW-0547">Nucleotide-binding</keyword>
<keyword evidence="3" id="KW-0808">Transferase</keyword>
<reference evidence="14" key="1">
    <citation type="submission" date="2016-04" db="EMBL/GenBank/DDBJ databases">
        <authorList>
            <person name="Evans L.H."/>
            <person name="Alamgir A."/>
            <person name="Owens N."/>
            <person name="Weber N.D."/>
            <person name="Virtaneva K."/>
            <person name="Barbian K."/>
            <person name="Babar A."/>
            <person name="Rosenke K."/>
        </authorList>
    </citation>
    <scope>NUCLEOTIDE SEQUENCE [LARGE SCALE GENOMIC DNA]</scope>
    <source>
        <strain evidence="14">CBS 101.48</strain>
    </source>
</reference>
<dbReference type="InParanoid" id="A0A163K4J0"/>
<feature type="binding site" evidence="9">
    <location>
        <position position="177"/>
    </location>
    <ligand>
        <name>ATP</name>
        <dbReference type="ChEBI" id="CHEBI:30616"/>
    </ligand>
</feature>
<dbReference type="InterPro" id="IPR011009">
    <property type="entry name" value="Kinase-like_dom_sf"/>
</dbReference>
<keyword evidence="2 10" id="KW-0723">Serine/threonine-protein kinase</keyword>
<dbReference type="GO" id="GO:0004691">
    <property type="term" value="F:cAMP-dependent protein kinase activity"/>
    <property type="evidence" value="ECO:0007669"/>
    <property type="project" value="UniProtKB-EC"/>
</dbReference>
<comment type="catalytic activity">
    <reaction evidence="8">
        <text>L-seryl-[protein] + ATP = O-phospho-L-seryl-[protein] + ADP + H(+)</text>
        <dbReference type="Rhea" id="RHEA:17989"/>
        <dbReference type="Rhea" id="RHEA-COMP:9863"/>
        <dbReference type="Rhea" id="RHEA-COMP:11604"/>
        <dbReference type="ChEBI" id="CHEBI:15378"/>
        <dbReference type="ChEBI" id="CHEBI:29999"/>
        <dbReference type="ChEBI" id="CHEBI:30616"/>
        <dbReference type="ChEBI" id="CHEBI:83421"/>
        <dbReference type="ChEBI" id="CHEBI:456216"/>
        <dbReference type="EC" id="2.7.11.11"/>
    </reaction>
</comment>
<evidence type="ECO:0000256" key="5">
    <source>
        <dbReference type="ARBA" id="ARBA00022777"/>
    </source>
</evidence>
<keyword evidence="15" id="KW-1185">Reference proteome</keyword>
<dbReference type="GO" id="GO:0005829">
    <property type="term" value="C:cytosol"/>
    <property type="evidence" value="ECO:0007669"/>
    <property type="project" value="TreeGrafter"/>
</dbReference>
<evidence type="ECO:0000259" key="13">
    <source>
        <dbReference type="PROSITE" id="PS51285"/>
    </source>
</evidence>
<organism evidence="14">
    <name type="scientific">Absidia glauca</name>
    <name type="common">Pin mould</name>
    <dbReference type="NCBI Taxonomy" id="4829"/>
    <lineage>
        <taxon>Eukaryota</taxon>
        <taxon>Fungi</taxon>
        <taxon>Fungi incertae sedis</taxon>
        <taxon>Mucoromycota</taxon>
        <taxon>Mucoromycotina</taxon>
        <taxon>Mucoromycetes</taxon>
        <taxon>Mucorales</taxon>
        <taxon>Cunninghamellaceae</taxon>
        <taxon>Absidia</taxon>
    </lineage>
</organism>
<evidence type="ECO:0000313" key="15">
    <source>
        <dbReference type="Proteomes" id="UP000078561"/>
    </source>
</evidence>
<feature type="domain" description="AGC-kinase C-terminal" evidence="13">
    <location>
        <begin position="393"/>
        <end position="447"/>
    </location>
</feature>
<dbReference type="FunFam" id="3.30.200.20:FF:000005">
    <property type="entry name" value="cAMP-dependent protein kinase catalytic subunit"/>
    <property type="match status" value="1"/>
</dbReference>